<dbReference type="AlphaFoldDB" id="A0A8S0V081"/>
<dbReference type="Proteomes" id="UP000594638">
    <property type="component" value="Unassembled WGS sequence"/>
</dbReference>
<dbReference type="GO" id="GO:0005507">
    <property type="term" value="F:copper ion binding"/>
    <property type="evidence" value="ECO:0007669"/>
    <property type="project" value="InterPro"/>
</dbReference>
<protein>
    <submittedName>
        <fullName evidence="4">Metallothionein type 3</fullName>
    </submittedName>
</protein>
<gene>
    <name evidence="4" type="ORF">OLEA9_A111596</name>
</gene>
<dbReference type="Gramene" id="OE9A111596T1">
    <property type="protein sequence ID" value="OE9A111596C1"/>
    <property type="gene ID" value="OE9A111596"/>
</dbReference>
<organism evidence="4 5">
    <name type="scientific">Olea europaea subsp. europaea</name>
    <dbReference type="NCBI Taxonomy" id="158383"/>
    <lineage>
        <taxon>Eukaryota</taxon>
        <taxon>Viridiplantae</taxon>
        <taxon>Streptophyta</taxon>
        <taxon>Embryophyta</taxon>
        <taxon>Tracheophyta</taxon>
        <taxon>Spermatophyta</taxon>
        <taxon>Magnoliopsida</taxon>
        <taxon>eudicotyledons</taxon>
        <taxon>Gunneridae</taxon>
        <taxon>Pentapetalae</taxon>
        <taxon>asterids</taxon>
        <taxon>lamiids</taxon>
        <taxon>Lamiales</taxon>
        <taxon>Oleaceae</taxon>
        <taxon>Oleeae</taxon>
        <taxon>Olea</taxon>
    </lineage>
</organism>
<accession>A0A8S0V081</accession>
<dbReference type="OrthoDB" id="739871at2759"/>
<reference evidence="4 5" key="1">
    <citation type="submission" date="2019-12" db="EMBL/GenBank/DDBJ databases">
        <authorList>
            <person name="Alioto T."/>
            <person name="Alioto T."/>
            <person name="Gomez Garrido J."/>
        </authorList>
    </citation>
    <scope>NUCLEOTIDE SEQUENCE [LARGE SCALE GENOMIC DNA]</scope>
</reference>
<evidence type="ECO:0000313" key="5">
    <source>
        <dbReference type="Proteomes" id="UP000594638"/>
    </source>
</evidence>
<dbReference type="PANTHER" id="PTHR33357:SF3">
    <property type="entry name" value="METALLOTHIONEIN-LIKE PROTEIN 3"/>
    <property type="match status" value="1"/>
</dbReference>
<sequence>MSDKCGSCDCADKSQCVKGKSYSLDIVETDKSYPETILLGAPADEANASVAQAALALTAPVVNEQNN</sequence>
<evidence type="ECO:0000256" key="2">
    <source>
        <dbReference type="ARBA" id="ARBA00022723"/>
    </source>
</evidence>
<comment type="similarity">
    <text evidence="1">Belongs to the metallothionein superfamily. Type 15 family.</text>
</comment>
<name>A0A8S0V081_OLEEU</name>
<comment type="caution">
    <text evidence="4">The sequence shown here is derived from an EMBL/GenBank/DDBJ whole genome shotgun (WGS) entry which is preliminary data.</text>
</comment>
<evidence type="ECO:0000256" key="3">
    <source>
        <dbReference type="ARBA" id="ARBA00022851"/>
    </source>
</evidence>
<proteinExistence type="inferred from homology"/>
<dbReference type="GO" id="GO:0006878">
    <property type="term" value="P:intracellular copper ion homeostasis"/>
    <property type="evidence" value="ECO:0007669"/>
    <property type="project" value="InterPro"/>
</dbReference>
<dbReference type="PANTHER" id="PTHR33357">
    <property type="entry name" value="METALLOTHIONEIN-LIKE PROTEIN 3"/>
    <property type="match status" value="1"/>
</dbReference>
<keyword evidence="3" id="KW-0480">Metal-thiolate cluster</keyword>
<dbReference type="EMBL" id="CACTIH010009091">
    <property type="protein sequence ID" value="CAA3023480.1"/>
    <property type="molecule type" value="Genomic_DNA"/>
</dbReference>
<dbReference type="GO" id="GO:0008270">
    <property type="term" value="F:zinc ion binding"/>
    <property type="evidence" value="ECO:0007669"/>
    <property type="project" value="InterPro"/>
</dbReference>
<evidence type="ECO:0000313" key="4">
    <source>
        <dbReference type="EMBL" id="CAA3023480.1"/>
    </source>
</evidence>
<keyword evidence="5" id="KW-1185">Reference proteome</keyword>
<dbReference type="InterPro" id="IPR044671">
    <property type="entry name" value="MT3"/>
</dbReference>
<evidence type="ECO:0000256" key="1">
    <source>
        <dbReference type="ARBA" id="ARBA00005802"/>
    </source>
</evidence>
<keyword evidence="2" id="KW-0479">Metal-binding</keyword>